<name>A0ABU7LS17_9PROT</name>
<dbReference type="InterPro" id="IPR005170">
    <property type="entry name" value="Transptr-assoc_dom"/>
</dbReference>
<evidence type="ECO:0000256" key="2">
    <source>
        <dbReference type="ARBA" id="ARBA00022737"/>
    </source>
</evidence>
<organism evidence="6 7">
    <name type="scientific">Hyphobacterium lacteum</name>
    <dbReference type="NCBI Taxonomy" id="3116575"/>
    <lineage>
        <taxon>Bacteria</taxon>
        <taxon>Pseudomonadati</taxon>
        <taxon>Pseudomonadota</taxon>
        <taxon>Alphaproteobacteria</taxon>
        <taxon>Maricaulales</taxon>
        <taxon>Maricaulaceae</taxon>
        <taxon>Hyphobacterium</taxon>
    </lineage>
</organism>
<dbReference type="InterPro" id="IPR016169">
    <property type="entry name" value="FAD-bd_PCMH_sub2"/>
</dbReference>
<dbReference type="PANTHER" id="PTHR22777">
    <property type="entry name" value="HEMOLYSIN-RELATED"/>
    <property type="match status" value="1"/>
</dbReference>
<dbReference type="InterPro" id="IPR044751">
    <property type="entry name" value="Ion_transp-like_CBS"/>
</dbReference>
<dbReference type="Pfam" id="PF03471">
    <property type="entry name" value="CorC_HlyC"/>
    <property type="match status" value="1"/>
</dbReference>
<sequence length="283" mass="31252">MSDDPQSRSWRARLGRLLGQNDPATETDGNGFAANVQLFDQMQVADVMVPRADIVGIEVDTPLGELIPAFADAAHSRLPIYRESLDDPVGIAHIKDVLAQLVPVVSDPSGNWGERKILEEIRRPLLFAPPSMKAIDLLLRMQARRMHLALVVDEYGGTDGLVTLEDLLEPIVGDIEDEHDDAAAPGIVPKGNGVWVADARATIDELEAIAGQQILDDEDDDEVDTLGGLVFMLAGRIPERGEMIPHPRGFEFEVLDADPRRIKRLRIRRRPRKEASSKSWEPA</sequence>
<comment type="similarity">
    <text evidence="1">Belongs to the UPF0053 family. Hemolysin C subfamily.</text>
</comment>
<reference evidence="6 7" key="1">
    <citation type="submission" date="2024-01" db="EMBL/GenBank/DDBJ databases">
        <title>Hyphobacterium bacterium isolated from marine sediment.</title>
        <authorList>
            <person name="Zhao S."/>
        </authorList>
    </citation>
    <scope>NUCLEOTIDE SEQUENCE [LARGE SCALE GENOMIC DNA]</scope>
    <source>
        <strain evidence="7">HN65</strain>
    </source>
</reference>
<evidence type="ECO:0000259" key="5">
    <source>
        <dbReference type="PROSITE" id="PS51371"/>
    </source>
</evidence>
<keyword evidence="3 4" id="KW-0129">CBS domain</keyword>
<dbReference type="RefSeq" id="WP_330199354.1">
    <property type="nucleotide sequence ID" value="NZ_JAZDRP010000005.1"/>
</dbReference>
<dbReference type="SUPFAM" id="SSF56176">
    <property type="entry name" value="FAD-binding/transporter-associated domain-like"/>
    <property type="match status" value="1"/>
</dbReference>
<dbReference type="Pfam" id="PF00571">
    <property type="entry name" value="CBS"/>
    <property type="match status" value="2"/>
</dbReference>
<keyword evidence="7" id="KW-1185">Reference proteome</keyword>
<evidence type="ECO:0000256" key="1">
    <source>
        <dbReference type="ARBA" id="ARBA00006446"/>
    </source>
</evidence>
<feature type="domain" description="CBS" evidence="5">
    <location>
        <begin position="121"/>
        <end position="178"/>
    </location>
</feature>
<dbReference type="Gene3D" id="3.10.580.10">
    <property type="entry name" value="CBS-domain"/>
    <property type="match status" value="1"/>
</dbReference>
<dbReference type="InterPro" id="IPR000644">
    <property type="entry name" value="CBS_dom"/>
</dbReference>
<comment type="caution">
    <text evidence="6">The sequence shown here is derived from an EMBL/GenBank/DDBJ whole genome shotgun (WGS) entry which is preliminary data.</text>
</comment>
<feature type="domain" description="CBS" evidence="5">
    <location>
        <begin position="48"/>
        <end position="109"/>
    </location>
</feature>
<proteinExistence type="inferred from homology"/>
<gene>
    <name evidence="6" type="ORF">V0U79_09960</name>
</gene>
<evidence type="ECO:0000313" key="6">
    <source>
        <dbReference type="EMBL" id="MEE2526693.1"/>
    </source>
</evidence>
<dbReference type="EMBL" id="JAZDRP010000005">
    <property type="protein sequence ID" value="MEE2526693.1"/>
    <property type="molecule type" value="Genomic_DNA"/>
</dbReference>
<dbReference type="PROSITE" id="PS51371">
    <property type="entry name" value="CBS"/>
    <property type="match status" value="2"/>
</dbReference>
<accession>A0ABU7LS17</accession>
<dbReference type="PANTHER" id="PTHR22777:SF27">
    <property type="entry name" value="MAGNESIUM AND COBALT EFFLUX PROTEIN CORC"/>
    <property type="match status" value="1"/>
</dbReference>
<protein>
    <submittedName>
        <fullName evidence="6">Hemolysin family protein</fullName>
    </submittedName>
</protein>
<dbReference type="InterPro" id="IPR036318">
    <property type="entry name" value="FAD-bd_PCMH-like_sf"/>
</dbReference>
<evidence type="ECO:0000313" key="7">
    <source>
        <dbReference type="Proteomes" id="UP001354971"/>
    </source>
</evidence>
<dbReference type="Gene3D" id="3.30.465.10">
    <property type="match status" value="1"/>
</dbReference>
<keyword evidence="2" id="KW-0677">Repeat</keyword>
<dbReference type="Proteomes" id="UP001354971">
    <property type="component" value="Unassembled WGS sequence"/>
</dbReference>
<dbReference type="InterPro" id="IPR046342">
    <property type="entry name" value="CBS_dom_sf"/>
</dbReference>
<evidence type="ECO:0000256" key="4">
    <source>
        <dbReference type="PROSITE-ProRule" id="PRU00703"/>
    </source>
</evidence>
<evidence type="ECO:0000256" key="3">
    <source>
        <dbReference type="ARBA" id="ARBA00023122"/>
    </source>
</evidence>
<dbReference type="SMART" id="SM01091">
    <property type="entry name" value="CorC_HlyC"/>
    <property type="match status" value="1"/>
</dbReference>
<dbReference type="SUPFAM" id="SSF54631">
    <property type="entry name" value="CBS-domain pair"/>
    <property type="match status" value="1"/>
</dbReference>
<dbReference type="CDD" id="cd04590">
    <property type="entry name" value="CBS_pair_CorC_HlyC_assoc"/>
    <property type="match status" value="1"/>
</dbReference>